<organism evidence="2 3">
    <name type="scientific">Metarhizium brunneum</name>
    <dbReference type="NCBI Taxonomy" id="500148"/>
    <lineage>
        <taxon>Eukaryota</taxon>
        <taxon>Fungi</taxon>
        <taxon>Dikarya</taxon>
        <taxon>Ascomycota</taxon>
        <taxon>Pezizomycotina</taxon>
        <taxon>Sordariomycetes</taxon>
        <taxon>Hypocreomycetidae</taxon>
        <taxon>Hypocreales</taxon>
        <taxon>Clavicipitaceae</taxon>
        <taxon>Metarhizium</taxon>
    </lineage>
</organism>
<dbReference type="InterPro" id="IPR053013">
    <property type="entry name" value="LAT"/>
</dbReference>
<dbReference type="KEGG" id="mbrn:90967891"/>
<dbReference type="PANTHER" id="PTHR34815">
    <property type="entry name" value="LYSINE ACETYLTRANSFERASE"/>
    <property type="match status" value="1"/>
</dbReference>
<name>A0A7D5V117_9HYPO</name>
<accession>A0A7D5V117</accession>
<keyword evidence="3" id="KW-1185">Reference proteome</keyword>
<dbReference type="InterPro" id="IPR055100">
    <property type="entry name" value="GNAT_LYC1-like"/>
</dbReference>
<sequence>MLWHIRKEDFVTDYIFGQKSAKGAIGGSPGKQVWAVWKCHVLYVLRLVVEGDESSNKRHGGQLAPLRDAYAEQAAALKAVLQAAQAGVAAWRLDEVKLWEASSLGKSLVEQNGLDGTWVERQEDCVACARWAGEGG</sequence>
<dbReference type="PANTHER" id="PTHR34815:SF2">
    <property type="entry name" value="N-ACETYLTRANSFERASE DOMAIN-CONTAINING PROTEIN"/>
    <property type="match status" value="1"/>
</dbReference>
<evidence type="ECO:0000259" key="1">
    <source>
        <dbReference type="Pfam" id="PF22998"/>
    </source>
</evidence>
<dbReference type="AlphaFoldDB" id="A0A7D5V117"/>
<dbReference type="Proteomes" id="UP000510686">
    <property type="component" value="Chromosome 4"/>
</dbReference>
<dbReference type="Pfam" id="PF22998">
    <property type="entry name" value="GNAT_LYC1-like"/>
    <property type="match status" value="1"/>
</dbReference>
<dbReference type="RefSeq" id="XP_065987234.1">
    <property type="nucleotide sequence ID" value="XM_066130862.1"/>
</dbReference>
<dbReference type="EMBL" id="CP058935">
    <property type="protein sequence ID" value="QLI71411.1"/>
    <property type="molecule type" value="Genomic_DNA"/>
</dbReference>
<dbReference type="OrthoDB" id="2020070at2759"/>
<evidence type="ECO:0000313" key="2">
    <source>
        <dbReference type="EMBL" id="QLI71411.1"/>
    </source>
</evidence>
<protein>
    <recommendedName>
        <fullName evidence="1">LYC1 C-terminal domain-containing protein</fullName>
    </recommendedName>
</protein>
<proteinExistence type="predicted"/>
<reference evidence="2 3" key="1">
    <citation type="submission" date="2020-07" db="EMBL/GenBank/DDBJ databases">
        <title>Telomere length de novo assembly of all 7 chromosomes of the fungus, Metarhizium brunneum, using a novel assembly pipeline.</title>
        <authorList>
            <person name="Saud z."/>
            <person name="Kortsinoglou A."/>
            <person name="Kouvelis V.N."/>
            <person name="Butt T.M."/>
        </authorList>
    </citation>
    <scope>NUCLEOTIDE SEQUENCE [LARGE SCALE GENOMIC DNA]</scope>
    <source>
        <strain evidence="2 3">4556</strain>
    </source>
</reference>
<dbReference type="GeneID" id="90967891"/>
<feature type="domain" description="LYC1 C-terminal" evidence="1">
    <location>
        <begin position="1"/>
        <end position="135"/>
    </location>
</feature>
<evidence type="ECO:0000313" key="3">
    <source>
        <dbReference type="Proteomes" id="UP000510686"/>
    </source>
</evidence>
<gene>
    <name evidence="2" type="ORF">G6M90_00g068090</name>
</gene>